<dbReference type="AlphaFoldDB" id="J3M7N2"/>
<organism evidence="1">
    <name type="scientific">Oryza brachyantha</name>
    <name type="common">malo sina</name>
    <dbReference type="NCBI Taxonomy" id="4533"/>
    <lineage>
        <taxon>Eukaryota</taxon>
        <taxon>Viridiplantae</taxon>
        <taxon>Streptophyta</taxon>
        <taxon>Embryophyta</taxon>
        <taxon>Tracheophyta</taxon>
        <taxon>Spermatophyta</taxon>
        <taxon>Magnoliopsida</taxon>
        <taxon>Liliopsida</taxon>
        <taxon>Poales</taxon>
        <taxon>Poaceae</taxon>
        <taxon>BOP clade</taxon>
        <taxon>Oryzoideae</taxon>
        <taxon>Oryzeae</taxon>
        <taxon>Oryzinae</taxon>
        <taxon>Oryza</taxon>
    </lineage>
</organism>
<dbReference type="EnsemblPlants" id="OB05G26060.1">
    <property type="protein sequence ID" value="OB05G26060.1"/>
    <property type="gene ID" value="OB05G26060"/>
</dbReference>
<reference evidence="1" key="2">
    <citation type="submission" date="2013-04" db="UniProtKB">
        <authorList>
            <consortium name="EnsemblPlants"/>
        </authorList>
    </citation>
    <scope>IDENTIFICATION</scope>
</reference>
<keyword evidence="2" id="KW-1185">Reference proteome</keyword>
<reference evidence="1" key="1">
    <citation type="journal article" date="2013" name="Nat. Commun.">
        <title>Whole-genome sequencing of Oryza brachyantha reveals mechanisms underlying Oryza genome evolution.</title>
        <authorList>
            <person name="Chen J."/>
            <person name="Huang Q."/>
            <person name="Gao D."/>
            <person name="Wang J."/>
            <person name="Lang Y."/>
            <person name="Liu T."/>
            <person name="Li B."/>
            <person name="Bai Z."/>
            <person name="Luis Goicoechea J."/>
            <person name="Liang C."/>
            <person name="Chen C."/>
            <person name="Zhang W."/>
            <person name="Sun S."/>
            <person name="Liao Y."/>
            <person name="Zhang X."/>
            <person name="Yang L."/>
            <person name="Song C."/>
            <person name="Wang M."/>
            <person name="Shi J."/>
            <person name="Liu G."/>
            <person name="Liu J."/>
            <person name="Zhou H."/>
            <person name="Zhou W."/>
            <person name="Yu Q."/>
            <person name="An N."/>
            <person name="Chen Y."/>
            <person name="Cai Q."/>
            <person name="Wang B."/>
            <person name="Liu B."/>
            <person name="Min J."/>
            <person name="Huang Y."/>
            <person name="Wu H."/>
            <person name="Li Z."/>
            <person name="Zhang Y."/>
            <person name="Yin Y."/>
            <person name="Song W."/>
            <person name="Jiang J."/>
            <person name="Jackson S.A."/>
            <person name="Wing R.A."/>
            <person name="Wang J."/>
            <person name="Chen M."/>
        </authorList>
    </citation>
    <scope>NUCLEOTIDE SEQUENCE [LARGE SCALE GENOMIC DNA]</scope>
    <source>
        <strain evidence="1">cv. IRGC 101232</strain>
    </source>
</reference>
<sequence length="80" mass="8662">MEWLLSRSYAATQELNVVVHDTELRIGFVVAFPTCSTRAGTVKDSRSALSSPVPIPSCSLPLELLLCLSLISGSGEVRER</sequence>
<dbReference type="HOGENOM" id="CLU_2593632_0_0_1"/>
<accession>J3M7N2</accession>
<evidence type="ECO:0000313" key="2">
    <source>
        <dbReference type="Proteomes" id="UP000006038"/>
    </source>
</evidence>
<protein>
    <submittedName>
        <fullName evidence="1">Uncharacterized protein</fullName>
    </submittedName>
</protein>
<evidence type="ECO:0000313" key="1">
    <source>
        <dbReference type="EnsemblPlants" id="OB05G26060.1"/>
    </source>
</evidence>
<dbReference type="Gramene" id="OB05G26060.1">
    <property type="protein sequence ID" value="OB05G26060.1"/>
    <property type="gene ID" value="OB05G26060"/>
</dbReference>
<dbReference type="Proteomes" id="UP000006038">
    <property type="component" value="Chromosome 5"/>
</dbReference>
<proteinExistence type="predicted"/>
<name>J3M7N2_ORYBR</name>